<name>F8LCF5_9BACT</name>
<organism evidence="1">
    <name type="scientific">Waddlia chondrophila 2032/99</name>
    <dbReference type="NCBI Taxonomy" id="765953"/>
    <lineage>
        <taxon>Bacteria</taxon>
        <taxon>Pseudomonadati</taxon>
        <taxon>Chlamydiota</taxon>
        <taxon>Chlamydiia</taxon>
        <taxon>Parachlamydiales</taxon>
        <taxon>Waddliaceae</taxon>
        <taxon>Waddlia</taxon>
    </lineage>
</organism>
<accession>F8LCF5</accession>
<protein>
    <submittedName>
        <fullName evidence="1">Uncharacterized protein</fullName>
    </submittedName>
</protein>
<gene>
    <name evidence="1" type="ORF">WCH_BT10920</name>
</gene>
<reference evidence="1" key="1">
    <citation type="submission" date="2011-05" db="EMBL/GenBank/DDBJ databases">
        <title>Unity in variety -- the pan-genome of the Chlamydiae.</title>
        <authorList>
            <person name="Collingro A."/>
            <person name="Tischler P."/>
            <person name="Weinmaier T."/>
            <person name="Penz T."/>
            <person name="Heinz E."/>
            <person name="Brunham R.C."/>
            <person name="Read T.D."/>
            <person name="Bavoil P.M."/>
            <person name="Sachse K."/>
            <person name="Kahane S."/>
            <person name="Friedman M.G."/>
            <person name="Rattei T."/>
            <person name="Myers G.S.A."/>
            <person name="Horn M."/>
        </authorList>
    </citation>
    <scope>NUCLEOTIDE SEQUENCE</scope>
    <source>
        <strain evidence="1">2032/99</strain>
    </source>
</reference>
<dbReference type="EMBL" id="FR872651">
    <property type="protein sequence ID" value="CCB91169.1"/>
    <property type="molecule type" value="Genomic_DNA"/>
</dbReference>
<proteinExistence type="predicted"/>
<evidence type="ECO:0000313" key="1">
    <source>
        <dbReference type="EMBL" id="CCB91169.1"/>
    </source>
</evidence>
<sequence length="83" mass="9930">MIVRFLLLASLIFSIPLFSEEYEIGESGGEEEGLCIPEEECESDEVSYRCRKRCRNRRRCCWRDIDASWPGKMENSFREEMRR</sequence>
<dbReference type="AlphaFoldDB" id="F8LCF5"/>